<feature type="domain" description="BRCT" evidence="11">
    <location>
        <begin position="91"/>
        <end position="164"/>
    </location>
</feature>
<dbReference type="InterPro" id="IPR000253">
    <property type="entry name" value="FHA_dom"/>
</dbReference>
<dbReference type="Pfam" id="PF16508">
    <property type="entry name" value="NIBRIN_BRCT_II"/>
    <property type="match status" value="1"/>
</dbReference>
<dbReference type="Gene3D" id="2.60.200.20">
    <property type="match status" value="1"/>
</dbReference>
<dbReference type="PROSITE" id="PS50172">
    <property type="entry name" value="BRCT"/>
    <property type="match status" value="1"/>
</dbReference>
<dbReference type="SUPFAM" id="SSF49879">
    <property type="entry name" value="SMAD/FHA domain"/>
    <property type="match status" value="1"/>
</dbReference>
<evidence type="ECO:0000256" key="6">
    <source>
        <dbReference type="ARBA" id="ARBA00023242"/>
    </source>
</evidence>
<evidence type="ECO:0000259" key="10">
    <source>
        <dbReference type="PROSITE" id="PS50006"/>
    </source>
</evidence>
<dbReference type="Pfam" id="PF00533">
    <property type="entry name" value="BRCT"/>
    <property type="match status" value="1"/>
</dbReference>
<dbReference type="Pfam" id="PF00498">
    <property type="entry name" value="FHA"/>
    <property type="match status" value="1"/>
</dbReference>
<keyword evidence="13" id="KW-1185">Reference proteome</keyword>
<feature type="domain" description="FHA" evidence="10">
    <location>
        <begin position="22"/>
        <end position="71"/>
    </location>
</feature>
<feature type="compositionally biased region" description="Polar residues" evidence="9">
    <location>
        <begin position="599"/>
        <end position="609"/>
    </location>
</feature>
<keyword evidence="3" id="KW-0158">Chromosome</keyword>
<dbReference type="CDD" id="cd17741">
    <property type="entry name" value="BRCT_nibrin"/>
    <property type="match status" value="1"/>
</dbReference>
<organism evidence="12 13">
    <name type="scientific">Hypothenemus hampei</name>
    <name type="common">Coffee berry borer</name>
    <dbReference type="NCBI Taxonomy" id="57062"/>
    <lineage>
        <taxon>Eukaryota</taxon>
        <taxon>Metazoa</taxon>
        <taxon>Ecdysozoa</taxon>
        <taxon>Arthropoda</taxon>
        <taxon>Hexapoda</taxon>
        <taxon>Insecta</taxon>
        <taxon>Pterygota</taxon>
        <taxon>Neoptera</taxon>
        <taxon>Endopterygota</taxon>
        <taxon>Coleoptera</taxon>
        <taxon>Polyphaga</taxon>
        <taxon>Cucujiformia</taxon>
        <taxon>Curculionidae</taxon>
        <taxon>Scolytinae</taxon>
        <taxon>Hypothenemus</taxon>
    </lineage>
</organism>
<keyword evidence="7" id="KW-0131">Cell cycle</keyword>
<dbReference type="PROSITE" id="PS50006">
    <property type="entry name" value="FHA_DOMAIN"/>
    <property type="match status" value="1"/>
</dbReference>
<dbReference type="Gene3D" id="3.40.50.10190">
    <property type="entry name" value="BRCT domain"/>
    <property type="match status" value="1"/>
</dbReference>
<dbReference type="GO" id="GO:0005694">
    <property type="term" value="C:chromosome"/>
    <property type="evidence" value="ECO:0007669"/>
    <property type="project" value="UniProtKB-SubCell"/>
</dbReference>
<evidence type="ECO:0000313" key="12">
    <source>
        <dbReference type="EMBL" id="KAL1491442.1"/>
    </source>
</evidence>
<dbReference type="InterPro" id="IPR008984">
    <property type="entry name" value="SMAD_FHA_dom_sf"/>
</dbReference>
<comment type="similarity">
    <text evidence="8">Belongs to the Nibrin family.</text>
</comment>
<evidence type="ECO:0000256" key="8">
    <source>
        <dbReference type="ARBA" id="ARBA00044757"/>
    </source>
</evidence>
<evidence type="ECO:0000256" key="5">
    <source>
        <dbReference type="ARBA" id="ARBA00023204"/>
    </source>
</evidence>
<evidence type="ECO:0000256" key="1">
    <source>
        <dbReference type="ARBA" id="ARBA00004123"/>
    </source>
</evidence>
<proteinExistence type="inferred from homology"/>
<sequence>MVLLLINTCTGKTINISEEKVYTIGRKNCDILLENDDSISRLHAKLTVKQNEVTLEDCKSRYSTLHITQKLIPFVPVHLKHLDLIKFGIFNSKFRFESYQFVVAGSVLSTEKKALLKECLDKCGGYYVEKWTDYCTHLTVEKASLTVKFLQALVNEKHIVTINYWTDYVKSIESKQNPPNIEYYNKPPIAEQLLSSDFKYKVDPNRRTLFKEKIFVFFDKNCKDQLSDVIQNCGGQLKLFSEEPDILNNLVSNNNLLLIKTDNEQENPVFQSVANQLKKFKKRPIPLKEIALAVITCSCEVNCNATYNKALKVFTAGTEKIKSQKILAMETQTQHEEVNGLKEKIEIPCPEPQLQLHLSKRPNPEIVEKRAKKIKLENSKETFVNSAKKTKDFNRQESSLKRPALSDIPGTSNQYINPFTLIKPAKRRKPNEELNINPFACIQKPKSTSKKVEKPLADVVSFPEIKQEDVTIKIEKSALIQTSIQSPGKWLSKNSPHTIPIKTEKEEEGENLEKMVKAFDDCVVEIKKIPLRTKDVSNVTLDGTVNGQQNFKKFKKVQPLKPQVTVIGRHQLKKYGSGDDSDTSAPDLSEDDRIETRFPTRQPSSSMNSTRRKFCL</sequence>
<evidence type="ECO:0000256" key="3">
    <source>
        <dbReference type="ARBA" id="ARBA00022454"/>
    </source>
</evidence>
<dbReference type="GO" id="GO:0006281">
    <property type="term" value="P:DNA repair"/>
    <property type="evidence" value="ECO:0007669"/>
    <property type="project" value="UniProtKB-KW"/>
</dbReference>
<dbReference type="EMBL" id="JBDJPC010000009">
    <property type="protein sequence ID" value="KAL1491442.1"/>
    <property type="molecule type" value="Genomic_DNA"/>
</dbReference>
<dbReference type="Proteomes" id="UP001566132">
    <property type="component" value="Unassembled WGS sequence"/>
</dbReference>
<dbReference type="InterPro" id="IPR001357">
    <property type="entry name" value="BRCT_dom"/>
</dbReference>
<keyword evidence="5" id="KW-0234">DNA repair</keyword>
<dbReference type="Gene3D" id="3.40.50.10980">
    <property type="entry name" value="Nibrin, BRCT2 domain"/>
    <property type="match status" value="1"/>
</dbReference>
<dbReference type="CDD" id="cd22667">
    <property type="entry name" value="FHA_NBN"/>
    <property type="match status" value="1"/>
</dbReference>
<evidence type="ECO:0000256" key="7">
    <source>
        <dbReference type="ARBA" id="ARBA00023306"/>
    </source>
</evidence>
<dbReference type="InterPro" id="IPR043014">
    <property type="entry name" value="Nibrin_BRCT2_sf"/>
</dbReference>
<comment type="subcellular location">
    <subcellularLocation>
        <location evidence="2">Chromosome</location>
    </subcellularLocation>
    <subcellularLocation>
        <location evidence="1">Nucleus</location>
    </subcellularLocation>
</comment>
<protein>
    <recommendedName>
        <fullName evidence="14">Nibrin</fullName>
    </recommendedName>
</protein>
<evidence type="ECO:0000256" key="2">
    <source>
        <dbReference type="ARBA" id="ARBA00004286"/>
    </source>
</evidence>
<dbReference type="GO" id="GO:0005634">
    <property type="term" value="C:nucleus"/>
    <property type="evidence" value="ECO:0007669"/>
    <property type="project" value="UniProtKB-SubCell"/>
</dbReference>
<reference evidence="12 13" key="1">
    <citation type="submission" date="2024-05" db="EMBL/GenBank/DDBJ databases">
        <title>Genetic variation in Jamaican populations of the coffee berry borer (Hypothenemus hampei).</title>
        <authorList>
            <person name="Errbii M."/>
            <person name="Myrie A."/>
        </authorList>
    </citation>
    <scope>NUCLEOTIDE SEQUENCE [LARGE SCALE GENOMIC DNA]</scope>
    <source>
        <strain evidence="12">JA-Hopewell-2020-01-JO</strain>
        <tissue evidence="12">Whole body</tissue>
    </source>
</reference>
<evidence type="ECO:0000256" key="4">
    <source>
        <dbReference type="ARBA" id="ARBA00022763"/>
    </source>
</evidence>
<evidence type="ECO:0000259" key="11">
    <source>
        <dbReference type="PROSITE" id="PS50172"/>
    </source>
</evidence>
<evidence type="ECO:0000313" key="13">
    <source>
        <dbReference type="Proteomes" id="UP001566132"/>
    </source>
</evidence>
<dbReference type="AlphaFoldDB" id="A0ABD1E9U5"/>
<dbReference type="SUPFAM" id="SSF52113">
    <property type="entry name" value="BRCT domain"/>
    <property type="match status" value="1"/>
</dbReference>
<evidence type="ECO:0008006" key="14">
    <source>
        <dbReference type="Google" id="ProtNLM"/>
    </source>
</evidence>
<feature type="region of interest" description="Disordered" evidence="9">
    <location>
        <begin position="569"/>
        <end position="616"/>
    </location>
</feature>
<comment type="caution">
    <text evidence="12">The sequence shown here is derived from an EMBL/GenBank/DDBJ whole genome shotgun (WGS) entry which is preliminary data.</text>
</comment>
<dbReference type="InterPro" id="IPR036420">
    <property type="entry name" value="BRCT_dom_sf"/>
</dbReference>
<dbReference type="InterPro" id="IPR040227">
    <property type="entry name" value="Nibrin-rel"/>
</dbReference>
<keyword evidence="4" id="KW-0227">DNA damage</keyword>
<dbReference type="PANTHER" id="PTHR12162:SF0">
    <property type="entry name" value="NIBRIN"/>
    <property type="match status" value="1"/>
</dbReference>
<dbReference type="InterPro" id="IPR032429">
    <property type="entry name" value="Nibrin_BRCT2"/>
</dbReference>
<accession>A0ABD1E9U5</accession>
<name>A0ABD1E9U5_HYPHA</name>
<gene>
    <name evidence="12" type="ORF">ABEB36_012040</name>
</gene>
<evidence type="ECO:0000256" key="9">
    <source>
        <dbReference type="SAM" id="MobiDB-lite"/>
    </source>
</evidence>
<keyword evidence="6" id="KW-0539">Nucleus</keyword>
<dbReference type="PANTHER" id="PTHR12162">
    <property type="entry name" value="NIBRIN-RELATED"/>
    <property type="match status" value="1"/>
</dbReference>